<dbReference type="STRING" id="357750.A0A2S6C9E5"/>
<keyword evidence="3" id="KW-1185">Reference proteome</keyword>
<comment type="caution">
    <text evidence="2">The sequence shown here is derived from an EMBL/GenBank/DDBJ whole genome shotgun (WGS) entry which is preliminary data.</text>
</comment>
<evidence type="ECO:0000313" key="2">
    <source>
        <dbReference type="EMBL" id="PPJ56362.1"/>
    </source>
</evidence>
<feature type="region of interest" description="Disordered" evidence="1">
    <location>
        <begin position="221"/>
        <end position="316"/>
    </location>
</feature>
<feature type="region of interest" description="Disordered" evidence="1">
    <location>
        <begin position="92"/>
        <end position="114"/>
    </location>
</feature>
<gene>
    <name evidence="2" type="ORF">CBER1_00762</name>
</gene>
<accession>A0A2S6C9E5</accession>
<evidence type="ECO:0000313" key="3">
    <source>
        <dbReference type="Proteomes" id="UP000237631"/>
    </source>
</evidence>
<name>A0A2S6C9E5_9PEZI</name>
<dbReference type="EMBL" id="PNEN01000520">
    <property type="protein sequence ID" value="PPJ56362.1"/>
    <property type="molecule type" value="Genomic_DNA"/>
</dbReference>
<dbReference type="OrthoDB" id="6133115at2759"/>
<evidence type="ECO:0000256" key="1">
    <source>
        <dbReference type="SAM" id="MobiDB-lite"/>
    </source>
</evidence>
<dbReference type="Proteomes" id="UP000237631">
    <property type="component" value="Unassembled WGS sequence"/>
</dbReference>
<reference evidence="3" key="1">
    <citation type="journal article" date="2017" name="bioRxiv">
        <title>Conservation of a gene cluster reveals novel cercosporin biosynthetic mechanisms and extends production to the genus Colletotrichum.</title>
        <authorList>
            <person name="de Jonge R."/>
            <person name="Ebert M.K."/>
            <person name="Huitt-Roehl C.R."/>
            <person name="Pal P."/>
            <person name="Suttle J.C."/>
            <person name="Spanner R.E."/>
            <person name="Neubauer J.D."/>
            <person name="Jurick W.M.II."/>
            <person name="Stott K.A."/>
            <person name="Secor G.A."/>
            <person name="Thomma B.P.H.J."/>
            <person name="Van de Peer Y."/>
            <person name="Townsend C.A."/>
            <person name="Bolton M.D."/>
        </authorList>
    </citation>
    <scope>NUCLEOTIDE SEQUENCE [LARGE SCALE GENOMIC DNA]</scope>
    <source>
        <strain evidence="3">CBS538.71</strain>
    </source>
</reference>
<organism evidence="2 3">
    <name type="scientific">Cercospora berteroae</name>
    <dbReference type="NCBI Taxonomy" id="357750"/>
    <lineage>
        <taxon>Eukaryota</taxon>
        <taxon>Fungi</taxon>
        <taxon>Dikarya</taxon>
        <taxon>Ascomycota</taxon>
        <taxon>Pezizomycotina</taxon>
        <taxon>Dothideomycetes</taxon>
        <taxon>Dothideomycetidae</taxon>
        <taxon>Mycosphaerellales</taxon>
        <taxon>Mycosphaerellaceae</taxon>
        <taxon>Cercospora</taxon>
    </lineage>
</organism>
<feature type="compositionally biased region" description="Low complexity" evidence="1">
    <location>
        <begin position="99"/>
        <end position="113"/>
    </location>
</feature>
<feature type="region of interest" description="Disordered" evidence="1">
    <location>
        <begin position="348"/>
        <end position="367"/>
    </location>
</feature>
<sequence>MAYYGDNGGYDIYGRPLRRPSPHHMRSDNAGFLDPGYGGGLHRSRSTGARPMPQINVYNKMYQDNESRTPSPMPYPVMPPVMPQYVPYPVAESSRRASPRGSPAGRGRSTSRGLAEGIDGLLSAELADMAIEHRYGRSRSRGRSDAPSYTAGLAEYQLAEQAKELRRLSQERKWRLEEEKLRNQIKLEAMAAESKREREEREAEDRKKRIEDDWERRLRREREKKDAAEKAAVEEYERKQREAKKRAEDAERAVKEKIEREAREKKQKDKEMYEEFKRREKEEEEKQKREWEEFERKRKEKEEKEKKKKADEENAFQEQMRERLRALGYTEQTIDIMVDKEKTKNFQQEVNARPQSQDRRTTTTTTQQTLVAWNPPARAPVYPKVHKDYIELKTLEYYQLPWHYDRVSHHRCRTTVNYSLTPATFCEQDDPDFIIIQRDMDKRHTDVLFEHTARIRKGALLLEAPKKEQKFAMYRKRSRSRHGHGAVIEKGVLRLA</sequence>
<proteinExistence type="predicted"/>
<protein>
    <submittedName>
        <fullName evidence="2">Uncharacterized protein</fullName>
    </submittedName>
</protein>
<dbReference type="AlphaFoldDB" id="A0A2S6C9E5"/>
<feature type="compositionally biased region" description="Basic and acidic residues" evidence="1">
    <location>
        <begin position="221"/>
        <end position="312"/>
    </location>
</feature>